<evidence type="ECO:0000256" key="6">
    <source>
        <dbReference type="ARBA" id="ARBA00023097"/>
    </source>
</evidence>
<dbReference type="FunFam" id="3.40.605.10:FF:000007">
    <property type="entry name" value="NAD/NADP-dependent betaine aldehyde dehydrogenase"/>
    <property type="match status" value="1"/>
</dbReference>
<dbReference type="InterPro" id="IPR029510">
    <property type="entry name" value="Ald_DH_CS_GLU"/>
</dbReference>
<evidence type="ECO:0000313" key="11">
    <source>
        <dbReference type="Proteomes" id="UP001055460"/>
    </source>
</evidence>
<evidence type="ECO:0000256" key="4">
    <source>
        <dbReference type="ARBA" id="ARBA00022958"/>
    </source>
</evidence>
<gene>
    <name evidence="10" type="ORF">NE863_19960</name>
</gene>
<keyword evidence="4" id="KW-0630">Potassium</keyword>
<sequence>MLKNVEDQARAPLRMSGLFVGGEFLDDGSATAFSVEEPATGATIAHVTNASEADVDQAVRSARGAFQAWRDRSPRERGQILREVAAHIRKHVDELAEIEAREVGKPRRDALRFDVSFCHACFDYFGGLADTIHGEILDQGPIEARINYEPYGVVAAILPFNWPPIHFSKKCAPALAAGNTVVIKPGEQAPLTVLRLVELANEILPPGVLNAVAGMVSGPALAAHPLVERITFTGSTMTGRRVLQSAAQNLTYATMELGGKNALIVLPDADLDVAINVALEGMFYNQGEACTSTSRILVHDSLHDRFLERFARATEKLVVGDGLDPATDIGAMVDAKHRDKVLSYLDIALKEGARLVIQGKLPTDERLKDGYWVAPTVLADVTPDMTPAREEMFGPIASIMRFSTEEEAIRIANDSEYGLTAAICTTDEAHAGKIAAKLEAGMIFVNNYMRRAFLGSPFGGQKGSGFGRENAAETLREFMRSKNVRFPSGRGSIPTWPPKD</sequence>
<dbReference type="Proteomes" id="UP001055460">
    <property type="component" value="Plasmid pA"/>
</dbReference>
<dbReference type="RefSeq" id="WP_252160761.1">
    <property type="nucleotide sequence ID" value="NZ_CP098808.1"/>
</dbReference>
<protein>
    <submittedName>
        <fullName evidence="10">Aldehyde dehydrogenase family protein</fullName>
    </submittedName>
</protein>
<feature type="active site" evidence="7">
    <location>
        <position position="256"/>
    </location>
</feature>
<evidence type="ECO:0000313" key="10">
    <source>
        <dbReference type="EMBL" id="USJ26245.1"/>
    </source>
</evidence>
<proteinExistence type="inferred from homology"/>
<dbReference type="Pfam" id="PF00171">
    <property type="entry name" value="Aldedh"/>
    <property type="match status" value="1"/>
</dbReference>
<name>A0A9Q9DCB6_ENSAD</name>
<dbReference type="GO" id="GO:0046872">
    <property type="term" value="F:metal ion binding"/>
    <property type="evidence" value="ECO:0007669"/>
    <property type="project" value="UniProtKB-KW"/>
</dbReference>
<evidence type="ECO:0000256" key="2">
    <source>
        <dbReference type="ARBA" id="ARBA00022723"/>
    </source>
</evidence>
<comment type="similarity">
    <text evidence="1 8">Belongs to the aldehyde dehydrogenase family.</text>
</comment>
<evidence type="ECO:0000256" key="8">
    <source>
        <dbReference type="RuleBase" id="RU003345"/>
    </source>
</evidence>
<accession>A0A9Q9DCB6</accession>
<dbReference type="Gene3D" id="3.40.605.10">
    <property type="entry name" value="Aldehyde Dehydrogenase, Chain A, domain 1"/>
    <property type="match status" value="1"/>
</dbReference>
<feature type="domain" description="Aldehyde dehydrogenase" evidence="9">
    <location>
        <begin position="28"/>
        <end position="484"/>
    </location>
</feature>
<evidence type="ECO:0000256" key="7">
    <source>
        <dbReference type="PROSITE-ProRule" id="PRU10007"/>
    </source>
</evidence>
<dbReference type="PANTHER" id="PTHR11699">
    <property type="entry name" value="ALDEHYDE DEHYDROGENASE-RELATED"/>
    <property type="match status" value="1"/>
</dbReference>
<dbReference type="InterPro" id="IPR016162">
    <property type="entry name" value="Ald_DH_N"/>
</dbReference>
<evidence type="ECO:0000256" key="5">
    <source>
        <dbReference type="ARBA" id="ARBA00023002"/>
    </source>
</evidence>
<dbReference type="InterPro" id="IPR016161">
    <property type="entry name" value="Ald_DH/histidinol_DH"/>
</dbReference>
<dbReference type="InterPro" id="IPR016163">
    <property type="entry name" value="Ald_DH_C"/>
</dbReference>
<dbReference type="InterPro" id="IPR015590">
    <property type="entry name" value="Aldehyde_DH_dom"/>
</dbReference>
<keyword evidence="10" id="KW-0614">Plasmid</keyword>
<keyword evidence="3" id="KW-0521">NADP</keyword>
<dbReference type="GO" id="GO:0016620">
    <property type="term" value="F:oxidoreductase activity, acting on the aldehyde or oxo group of donors, NAD or NADP as acceptor"/>
    <property type="evidence" value="ECO:0007669"/>
    <property type="project" value="InterPro"/>
</dbReference>
<dbReference type="SUPFAM" id="SSF53720">
    <property type="entry name" value="ALDH-like"/>
    <property type="match status" value="1"/>
</dbReference>
<keyword evidence="5 8" id="KW-0560">Oxidoreductase</keyword>
<geneLocation type="plasmid" evidence="10 11">
    <name>pA</name>
</geneLocation>
<dbReference type="AlphaFoldDB" id="A0A9Q9DCB6"/>
<evidence type="ECO:0000259" key="9">
    <source>
        <dbReference type="Pfam" id="PF00171"/>
    </source>
</evidence>
<dbReference type="EMBL" id="CP098808">
    <property type="protein sequence ID" value="USJ26245.1"/>
    <property type="molecule type" value="Genomic_DNA"/>
</dbReference>
<organism evidence="10 11">
    <name type="scientific">Ensifer adhaerens</name>
    <name type="common">Sinorhizobium morelense</name>
    <dbReference type="NCBI Taxonomy" id="106592"/>
    <lineage>
        <taxon>Bacteria</taxon>
        <taxon>Pseudomonadati</taxon>
        <taxon>Pseudomonadota</taxon>
        <taxon>Alphaproteobacteria</taxon>
        <taxon>Hyphomicrobiales</taxon>
        <taxon>Rhizobiaceae</taxon>
        <taxon>Sinorhizobium/Ensifer group</taxon>
        <taxon>Ensifer</taxon>
    </lineage>
</organism>
<evidence type="ECO:0000256" key="1">
    <source>
        <dbReference type="ARBA" id="ARBA00009986"/>
    </source>
</evidence>
<keyword evidence="2" id="KW-0479">Metal-binding</keyword>
<keyword evidence="6" id="KW-0558">Oxidation</keyword>
<dbReference type="FunFam" id="3.40.309.10:FF:000012">
    <property type="entry name" value="Betaine aldehyde dehydrogenase"/>
    <property type="match status" value="1"/>
</dbReference>
<dbReference type="PROSITE" id="PS00687">
    <property type="entry name" value="ALDEHYDE_DEHYDR_GLU"/>
    <property type="match status" value="1"/>
</dbReference>
<reference evidence="10" key="1">
    <citation type="submission" date="2022-06" db="EMBL/GenBank/DDBJ databases">
        <title>Physiological and biochemical characterization and genomic elucidation of a strain of the genus Ensifer adhaerens M8 that combines arsenic oxidation and chromium reduction.</title>
        <authorList>
            <person name="Li X."/>
            <person name="Yu c."/>
        </authorList>
    </citation>
    <scope>NUCLEOTIDE SEQUENCE</scope>
    <source>
        <strain evidence="10">M8</strain>
        <plasmid evidence="10">pA</plasmid>
    </source>
</reference>
<dbReference type="Gene3D" id="3.40.309.10">
    <property type="entry name" value="Aldehyde Dehydrogenase, Chain A, domain 2"/>
    <property type="match status" value="1"/>
</dbReference>
<evidence type="ECO:0000256" key="3">
    <source>
        <dbReference type="ARBA" id="ARBA00022857"/>
    </source>
</evidence>